<dbReference type="KEGG" id="sfh:SFHH103_00965"/>
<gene>
    <name evidence="2" type="primary">yccU</name>
    <name evidence="2" type="ordered locus">SFHH103_00965</name>
</gene>
<dbReference type="Proteomes" id="UP000007735">
    <property type="component" value="Chromosome"/>
</dbReference>
<dbReference type="PANTHER" id="PTHR33303">
    <property type="entry name" value="CYTOPLASMIC PROTEIN-RELATED"/>
    <property type="match status" value="1"/>
</dbReference>
<accession>G9A408</accession>
<protein>
    <submittedName>
        <fullName evidence="2">Uncharacterized protein yccU</fullName>
    </submittedName>
</protein>
<dbReference type="InterPro" id="IPR003781">
    <property type="entry name" value="CoA-bd"/>
</dbReference>
<evidence type="ECO:0000259" key="1">
    <source>
        <dbReference type="SMART" id="SM00881"/>
    </source>
</evidence>
<dbReference type="eggNOG" id="COG1832">
    <property type="taxonomic scope" value="Bacteria"/>
</dbReference>
<name>G9A408_SINF1</name>
<feature type="domain" description="CoA-binding" evidence="1">
    <location>
        <begin position="20"/>
        <end position="117"/>
    </location>
</feature>
<dbReference type="Gene3D" id="3.40.50.720">
    <property type="entry name" value="NAD(P)-binding Rossmann-like Domain"/>
    <property type="match status" value="1"/>
</dbReference>
<dbReference type="EMBL" id="HE616890">
    <property type="protein sequence ID" value="CCE95464.1"/>
    <property type="molecule type" value="Genomic_DNA"/>
</dbReference>
<organism evidence="2 3">
    <name type="scientific">Sinorhizobium fredii (strain HH103)</name>
    <dbReference type="NCBI Taxonomy" id="1117943"/>
    <lineage>
        <taxon>Bacteria</taxon>
        <taxon>Pseudomonadati</taxon>
        <taxon>Pseudomonadota</taxon>
        <taxon>Alphaproteobacteria</taxon>
        <taxon>Hyphomicrobiales</taxon>
        <taxon>Rhizobiaceae</taxon>
        <taxon>Sinorhizobium/Ensifer group</taxon>
        <taxon>Sinorhizobium</taxon>
    </lineage>
</organism>
<dbReference type="PANTHER" id="PTHR33303:SF2">
    <property type="entry name" value="COA-BINDING DOMAIN-CONTAINING PROTEIN"/>
    <property type="match status" value="1"/>
</dbReference>
<dbReference type="AlphaFoldDB" id="G9A408"/>
<dbReference type="HOGENOM" id="CLU_112567_0_0_5"/>
<dbReference type="Pfam" id="PF13380">
    <property type="entry name" value="CoA_binding_2"/>
    <property type="match status" value="1"/>
</dbReference>
<reference evidence="2 3" key="1">
    <citation type="journal article" date="2012" name="J. Bacteriol.">
        <title>Genome sequence of the soybean symbiont Sinorhizobium fredii HH103.</title>
        <authorList>
            <person name="Weidner S."/>
            <person name="Becker A."/>
            <person name="Bonilla I."/>
            <person name="Jaenicke S."/>
            <person name="Lloret J."/>
            <person name="Margaret I."/>
            <person name="Puhler A."/>
            <person name="Ruiz-Sainz J.E."/>
            <person name="Schneiker-Bekel S."/>
            <person name="Szczepanowski R."/>
            <person name="Vinardell J.M."/>
            <person name="Zehner S."/>
            <person name="Gottfert M."/>
        </authorList>
    </citation>
    <scope>NUCLEOTIDE SEQUENCE [LARGE SCALE GENOMIC DNA]</scope>
    <source>
        <strain evidence="2 3">HH103</strain>
    </source>
</reference>
<dbReference type="InterPro" id="IPR036291">
    <property type="entry name" value="NAD(P)-bd_dom_sf"/>
</dbReference>
<dbReference type="SMART" id="SM00881">
    <property type="entry name" value="CoA_binding"/>
    <property type="match status" value="1"/>
</dbReference>
<dbReference type="PATRIC" id="fig|380.5.peg.1029"/>
<evidence type="ECO:0000313" key="2">
    <source>
        <dbReference type="EMBL" id="CCE95464.1"/>
    </source>
</evidence>
<proteinExistence type="predicted"/>
<sequence>MPGRASMNHDVYPDHYLADILRETKTIALVGASPKAERPSHRVMAFLLRKGYRVIPVNPGHAGRTILDQTVVARLADIVEPIDMVDVFRAAHALPALVDEILALPNLPKVIWGQLSVRDDKAASRAEAAGINVVMDRCPAIEYPRLIG</sequence>
<dbReference type="SUPFAM" id="SSF51735">
    <property type="entry name" value="NAD(P)-binding Rossmann-fold domains"/>
    <property type="match status" value="1"/>
</dbReference>
<evidence type="ECO:0000313" key="3">
    <source>
        <dbReference type="Proteomes" id="UP000007735"/>
    </source>
</evidence>
<dbReference type="STRING" id="1117943.SFHH103_00965"/>